<dbReference type="OrthoDB" id="1562405at2759"/>
<dbReference type="Pfam" id="PF10344">
    <property type="entry name" value="Hobbit"/>
    <property type="match status" value="2"/>
</dbReference>
<evidence type="ECO:0000259" key="2">
    <source>
        <dbReference type="SMART" id="SM01214"/>
    </source>
</evidence>
<dbReference type="InterPro" id="IPR045167">
    <property type="entry name" value="Hobbit"/>
</dbReference>
<feature type="compositionally biased region" description="Polar residues" evidence="1">
    <location>
        <begin position="1056"/>
        <end position="1067"/>
    </location>
</feature>
<evidence type="ECO:0000256" key="1">
    <source>
        <dbReference type="SAM" id="MobiDB-lite"/>
    </source>
</evidence>
<reference evidence="3 4" key="1">
    <citation type="journal article" date="2019" name="Nat. Plants">
        <title>Stout camphor tree genome fills gaps in understanding of flowering plant genome evolution.</title>
        <authorList>
            <person name="Chaw S.M."/>
            <person name="Liu Y.C."/>
            <person name="Wu Y.W."/>
            <person name="Wang H.Y."/>
            <person name="Lin C.I."/>
            <person name="Wu C.S."/>
            <person name="Ke H.M."/>
            <person name="Chang L.Y."/>
            <person name="Hsu C.Y."/>
            <person name="Yang H.T."/>
            <person name="Sudianto E."/>
            <person name="Hsu M.H."/>
            <person name="Wu K.P."/>
            <person name="Wang L.N."/>
            <person name="Leebens-Mack J.H."/>
            <person name="Tsai I.J."/>
        </authorList>
    </citation>
    <scope>NUCLEOTIDE SEQUENCE [LARGE SCALE GENOMIC DNA]</scope>
    <source>
        <strain evidence="4">cv. Chaw 1501</strain>
        <tissue evidence="3">Young leaves</tissue>
    </source>
</reference>
<dbReference type="EMBL" id="QPKB01000004">
    <property type="protein sequence ID" value="RWR83150.1"/>
    <property type="molecule type" value="Genomic_DNA"/>
</dbReference>
<keyword evidence="4" id="KW-1185">Reference proteome</keyword>
<feature type="compositionally biased region" description="Low complexity" evidence="1">
    <location>
        <begin position="1074"/>
        <end position="1083"/>
    </location>
</feature>
<dbReference type="SMART" id="SM01214">
    <property type="entry name" value="Fmp27_GFWDK"/>
    <property type="match status" value="1"/>
</dbReference>
<dbReference type="PANTHER" id="PTHR15678">
    <property type="entry name" value="ANTIGEN MLAA-22-RELATED"/>
    <property type="match status" value="1"/>
</dbReference>
<dbReference type="InterPro" id="IPR019441">
    <property type="entry name" value="FMP27/BLTP2/Hobbit_GFWDK_RBG"/>
</dbReference>
<accession>A0A3S3P524</accession>
<proteinExistence type="predicted"/>
<name>A0A3S3P524_9MAGN</name>
<comment type="caution">
    <text evidence="3">The sequence shown here is derived from an EMBL/GenBank/DDBJ whole genome shotgun (WGS) entry which is preliminary data.</text>
</comment>
<feature type="region of interest" description="Disordered" evidence="1">
    <location>
        <begin position="1056"/>
        <end position="1091"/>
    </location>
</feature>
<dbReference type="STRING" id="337451.A0A3S3P524"/>
<dbReference type="PANTHER" id="PTHR15678:SF6">
    <property type="entry name" value="BRIDGE-LIKE LIPID TRANSFER PROTEIN FAMILY MEMBER 2"/>
    <property type="match status" value="1"/>
</dbReference>
<evidence type="ECO:0000313" key="4">
    <source>
        <dbReference type="Proteomes" id="UP000283530"/>
    </source>
</evidence>
<sequence>MEMALSPVKFLLTLLIVCAFGWIIFIFAARMLAWFLSRVMGASVGFRVAGCNCLRDVVVKFKKGAIESVSIGEIKLSLRKSLVKLGFSVISRDPKLQLLICDLEVVIRPSENKLKTTRTQRPRSAGRGKWMVVANMARFLSVSVTELVVKVPKATVEVKDLVVDISKDGRAMPTLLVKLHLLPILVHVGDSRLSYDQPSTSKQGEYVPVGLESVAMTERNSAPLICEELSLSFEFGHERERGVTIKNVDAMSGEVTVNLNEELFLHKTADSSTKASLDSSSNKSQKNQNAIQAFKKHALGLPEKVSFNLPKLDVKFVHRGQGFFVENKVTGIHLRSNKSQLSEESGETTSHFDVQMDFSEIHLLREGDISVLEIMKLAVVSSFDVPLQTVPIRAEIDVKLGGTQCNIIMSRLKPWLQLHMSKKKRMVREENYNLPKSEEIDTKVIMWTCTVSAPEMTISLYSLSGLPLYHATCFQPQIQQDIYIGRWRKVRVLRSARGTTPPLKTYSDLPIYFQKAEVSFGVGFEPALNDISYAFTVALRRANLSIRSSDSTNINLLVNQQPRKERSLPWWDEVRNYIHGNYALFFAETRWNFLATTNPYEKLDKLQIVSGYMEIQHSDGRVYVHAQDFKIFVSSLESLINSCSLRLPSGASRAFLESPVFRLEVNMDWECESGNPLNHYLYALPNEGEPRKKVYDPFRSTSLSLRWNFSLSPLLLSHENQAPSSSMAGGTIMDEAVIGSAHRSEDIAVNSPTMNVGAHDLAWILKFWNLYYIPPHKLRSFSRWPRFGVPRVARSGNLSFDKVMTEFMLRVDARPTCIKHTPLDDDDPASGLTYRTTKLKYELCFSRGKQLYTFDCKRDSLDLVYQGLDLYALHAYLHKDSCTCVAQDVQMMKRGSQTVPVRVGNENMGGCTEKRHDDGFLLSSDYFTIRKQAPKADPERLLEWQEAGRNNLEMTYVRSEFENGNESDHAQSDPSDDDGFNVVIADNCRRVFVYGLKLLWTLKNRDAVWSWVGGISKAFEPPKPSPSRQYAQRKLIEEQHVVDGAETLPQDNLKLSSSMTQGTSLPSPQHVDASGSHSSPSPSVKMECSSSGAVAKHGSIDDLEGGTRHFMVNVYEPQFNLHSEEANGRFLLAAVSGRVLARSFHSVLHVGYEMIEQALGAEGIRIPESQPEMTWKRVEFSVMLEHVQAHVAPTDVDPGAGLQWLPKIRKNSPKVKRTGALLERVFMPCTMYFRYTRHKGWKCRFEDEAIKRALFQFA</sequence>
<feature type="domain" description="FMP27/BLTP2/Hobbit GFWDK motif-containing RBG unit" evidence="2">
    <location>
        <begin position="465"/>
        <end position="602"/>
    </location>
</feature>
<dbReference type="Proteomes" id="UP000283530">
    <property type="component" value="Unassembled WGS sequence"/>
</dbReference>
<organism evidence="3 4">
    <name type="scientific">Cinnamomum micranthum f. kanehirae</name>
    <dbReference type="NCBI Taxonomy" id="337451"/>
    <lineage>
        <taxon>Eukaryota</taxon>
        <taxon>Viridiplantae</taxon>
        <taxon>Streptophyta</taxon>
        <taxon>Embryophyta</taxon>
        <taxon>Tracheophyta</taxon>
        <taxon>Spermatophyta</taxon>
        <taxon>Magnoliopsida</taxon>
        <taxon>Magnoliidae</taxon>
        <taxon>Laurales</taxon>
        <taxon>Lauraceae</taxon>
        <taxon>Cinnamomum</taxon>
    </lineage>
</organism>
<gene>
    <name evidence="3" type="ORF">CKAN_01189700</name>
</gene>
<dbReference type="AlphaFoldDB" id="A0A3S3P524"/>
<evidence type="ECO:0000313" key="3">
    <source>
        <dbReference type="EMBL" id="RWR83150.1"/>
    </source>
</evidence>
<protein>
    <submittedName>
        <fullName evidence="3">Protein SABRE</fullName>
    </submittedName>
</protein>